<keyword evidence="1" id="KW-0732">Signal</keyword>
<feature type="signal peptide" evidence="1">
    <location>
        <begin position="1"/>
        <end position="20"/>
    </location>
</feature>
<name>A0A3S3TGR7_9SPHI</name>
<protein>
    <submittedName>
        <fullName evidence="2">Uncharacterized protein</fullName>
    </submittedName>
</protein>
<sequence>MLRTLSFILFFLLAATAAYAQKWLPGSINDVKGNRETGFINPYPSGKGPNKHEAFIEFKTDEKMNPIKLSAGELRSFIAGKDSFVVAHPPGNGSWNGKELDFVKVVINEEIKLYQGKGAGGGGGFKIRPGFSGGVGLGSGGYGGVGGGLGVSMGGNGNRNGEKANVGYFFGANTAEMMEVSAVNFNDIMLDIMGDEPAVANEIRKNKFNLHNIESLIDFFKKVKAANAAQNTQQ</sequence>
<organism evidence="2 3">
    <name type="scientific">Mucilaginibacter limnophilus</name>
    <dbReference type="NCBI Taxonomy" id="1932778"/>
    <lineage>
        <taxon>Bacteria</taxon>
        <taxon>Pseudomonadati</taxon>
        <taxon>Bacteroidota</taxon>
        <taxon>Sphingobacteriia</taxon>
        <taxon>Sphingobacteriales</taxon>
        <taxon>Sphingobacteriaceae</taxon>
        <taxon>Mucilaginibacter</taxon>
    </lineage>
</organism>
<proteinExistence type="predicted"/>
<evidence type="ECO:0000313" key="3">
    <source>
        <dbReference type="Proteomes" id="UP000282759"/>
    </source>
</evidence>
<dbReference type="EMBL" id="SACK01000004">
    <property type="protein sequence ID" value="RVU00662.1"/>
    <property type="molecule type" value="Genomic_DNA"/>
</dbReference>
<evidence type="ECO:0000256" key="1">
    <source>
        <dbReference type="SAM" id="SignalP"/>
    </source>
</evidence>
<dbReference type="Proteomes" id="UP000282759">
    <property type="component" value="Unassembled WGS sequence"/>
</dbReference>
<dbReference type="RefSeq" id="WP_127705042.1">
    <property type="nucleotide sequence ID" value="NZ_SACK01000004.1"/>
</dbReference>
<gene>
    <name evidence="2" type="ORF">EOD41_11725</name>
</gene>
<reference evidence="2 3" key="1">
    <citation type="submission" date="2019-01" db="EMBL/GenBank/DDBJ databases">
        <authorList>
            <person name="Chen W.-M."/>
        </authorList>
    </citation>
    <scope>NUCLEOTIDE SEQUENCE [LARGE SCALE GENOMIC DNA]</scope>
    <source>
        <strain evidence="2 3">YBJ-36</strain>
    </source>
</reference>
<evidence type="ECO:0000313" key="2">
    <source>
        <dbReference type="EMBL" id="RVU00662.1"/>
    </source>
</evidence>
<comment type="caution">
    <text evidence="2">The sequence shown here is derived from an EMBL/GenBank/DDBJ whole genome shotgun (WGS) entry which is preliminary data.</text>
</comment>
<accession>A0A3S3TGR7</accession>
<keyword evidence="3" id="KW-1185">Reference proteome</keyword>
<dbReference type="OrthoDB" id="1494015at2"/>
<feature type="chain" id="PRO_5018784711" evidence="1">
    <location>
        <begin position="21"/>
        <end position="234"/>
    </location>
</feature>
<dbReference type="AlphaFoldDB" id="A0A3S3TGR7"/>